<sequence length="121" mass="14029">MDLRDLLSSRAVFERKRASRYFSRARPRAVDLAGLFSLLSRAPIASFSPRFFTSVLLFANRISPRVIYFRTATASRRSRGTARCDRRKANCHVFRKSFRSSIDIWMLNSGRLFRGTKENTC</sequence>
<evidence type="ECO:0000313" key="1">
    <source>
        <dbReference type="EMBL" id="KAL0129230.1"/>
    </source>
</evidence>
<comment type="caution">
    <text evidence="1">The sequence shown here is derived from an EMBL/GenBank/DDBJ whole genome shotgun (WGS) entry which is preliminary data.</text>
</comment>
<dbReference type="EMBL" id="JADYXP020000003">
    <property type="protein sequence ID" value="KAL0129230.1"/>
    <property type="molecule type" value="Genomic_DNA"/>
</dbReference>
<keyword evidence="2" id="KW-1185">Reference proteome</keyword>
<organism evidence="1 2">
    <name type="scientific">Cardiocondyla obscurior</name>
    <dbReference type="NCBI Taxonomy" id="286306"/>
    <lineage>
        <taxon>Eukaryota</taxon>
        <taxon>Metazoa</taxon>
        <taxon>Ecdysozoa</taxon>
        <taxon>Arthropoda</taxon>
        <taxon>Hexapoda</taxon>
        <taxon>Insecta</taxon>
        <taxon>Pterygota</taxon>
        <taxon>Neoptera</taxon>
        <taxon>Endopterygota</taxon>
        <taxon>Hymenoptera</taxon>
        <taxon>Apocrita</taxon>
        <taxon>Aculeata</taxon>
        <taxon>Formicoidea</taxon>
        <taxon>Formicidae</taxon>
        <taxon>Myrmicinae</taxon>
        <taxon>Cardiocondyla</taxon>
    </lineage>
</organism>
<reference evidence="1 2" key="1">
    <citation type="submission" date="2023-03" db="EMBL/GenBank/DDBJ databases">
        <title>High recombination rates correlate with genetic variation in Cardiocondyla obscurior ants.</title>
        <authorList>
            <person name="Errbii M."/>
        </authorList>
    </citation>
    <scope>NUCLEOTIDE SEQUENCE [LARGE SCALE GENOMIC DNA]</scope>
    <source>
        <strain evidence="1">Alpha-2009</strain>
        <tissue evidence="1">Whole body</tissue>
    </source>
</reference>
<name>A0AAW2GPQ7_9HYME</name>
<accession>A0AAW2GPQ7</accession>
<protein>
    <submittedName>
        <fullName evidence="1">Uncharacterized protein</fullName>
    </submittedName>
</protein>
<dbReference type="Proteomes" id="UP001430953">
    <property type="component" value="Unassembled WGS sequence"/>
</dbReference>
<proteinExistence type="predicted"/>
<evidence type="ECO:0000313" key="2">
    <source>
        <dbReference type="Proteomes" id="UP001430953"/>
    </source>
</evidence>
<gene>
    <name evidence="1" type="ORF">PUN28_004132</name>
</gene>
<dbReference type="AlphaFoldDB" id="A0AAW2GPQ7"/>